<dbReference type="CDD" id="cd01650">
    <property type="entry name" value="RT_nLTR_like"/>
    <property type="match status" value="1"/>
</dbReference>
<evidence type="ECO:0000313" key="2">
    <source>
        <dbReference type="EMBL" id="GAB0210353.1"/>
    </source>
</evidence>
<dbReference type="AlphaFoldDB" id="A0ABC9YJU7"/>
<dbReference type="PROSITE" id="PS50878">
    <property type="entry name" value="RT_POL"/>
    <property type="match status" value="1"/>
</dbReference>
<comment type="caution">
    <text evidence="2">The sequence shown here is derived from an EMBL/GenBank/DDBJ whole genome shotgun (WGS) entry which is preliminary data.</text>
</comment>
<proteinExistence type="predicted"/>
<organism evidence="2 3">
    <name type="scientific">Grus japonensis</name>
    <name type="common">Japanese crane</name>
    <name type="synonym">Red-crowned crane</name>
    <dbReference type="NCBI Taxonomy" id="30415"/>
    <lineage>
        <taxon>Eukaryota</taxon>
        <taxon>Metazoa</taxon>
        <taxon>Chordata</taxon>
        <taxon>Craniata</taxon>
        <taxon>Vertebrata</taxon>
        <taxon>Euteleostomi</taxon>
        <taxon>Archelosauria</taxon>
        <taxon>Archosauria</taxon>
        <taxon>Dinosauria</taxon>
        <taxon>Saurischia</taxon>
        <taxon>Theropoda</taxon>
        <taxon>Coelurosauria</taxon>
        <taxon>Aves</taxon>
        <taxon>Neognathae</taxon>
        <taxon>Neoaves</taxon>
        <taxon>Gruiformes</taxon>
        <taxon>Gruidae</taxon>
        <taxon>Grus</taxon>
    </lineage>
</organism>
<evidence type="ECO:0000259" key="1">
    <source>
        <dbReference type="PROSITE" id="PS50878"/>
    </source>
</evidence>
<reference evidence="2 3" key="1">
    <citation type="submission" date="2024-06" db="EMBL/GenBank/DDBJ databases">
        <title>The draft genome of Grus japonensis, version 3.</title>
        <authorList>
            <person name="Nabeshima K."/>
            <person name="Suzuki S."/>
            <person name="Onuma M."/>
        </authorList>
    </citation>
    <scope>NUCLEOTIDE SEQUENCE [LARGE SCALE GENOMIC DNA]</scope>
    <source>
        <strain evidence="2 3">451A</strain>
    </source>
</reference>
<dbReference type="InterPro" id="IPR000477">
    <property type="entry name" value="RT_dom"/>
</dbReference>
<dbReference type="Proteomes" id="UP001623348">
    <property type="component" value="Unassembled WGS sequence"/>
</dbReference>
<dbReference type="SUPFAM" id="SSF56672">
    <property type="entry name" value="DNA/RNA polymerases"/>
    <property type="match status" value="1"/>
</dbReference>
<name>A0ABC9YJU7_GRUJA</name>
<dbReference type="EMBL" id="BAAFJT010000363">
    <property type="protein sequence ID" value="GAB0210353.1"/>
    <property type="molecule type" value="Genomic_DNA"/>
</dbReference>
<dbReference type="Pfam" id="PF00078">
    <property type="entry name" value="RVT_1"/>
    <property type="match status" value="1"/>
</dbReference>
<feature type="domain" description="Reverse transcriptase" evidence="1">
    <location>
        <begin position="1"/>
        <end position="355"/>
    </location>
</feature>
<dbReference type="PANTHER" id="PTHR33332">
    <property type="entry name" value="REVERSE TRANSCRIPTASE DOMAIN-CONTAINING PROTEIN"/>
    <property type="match status" value="1"/>
</dbReference>
<gene>
    <name evidence="2" type="ORF">GRJ2_003501100</name>
</gene>
<sequence length="440" mass="49435">MSKELLEKLKGKKEVYRMWKKGLATWEEYRDVVRVCRDATWKAKAHLELKLAGDVKDKKKGFFKYISSKRKTKENVGLLLNEVGALVMEDAEKAEVLNVTFASIFAAMAGSQETQTLEVGEKVWRKEDLPLFEEDRVREHLGKLDIHKSMDLILGVVNKHVEEKKVIGGGQHGFTKGKSCLTNLTGFYDGMTGWVDEGRAVDVVYLVFSKAFDTVSHNILVSKLRKCGLDEWTVRWVENWLNGRAQRVVISGAESSWRPVSSGVPQGSVLGPVLFNIFIDDLDEGTECTLSKFADDTKLGGVADTPEGCADIQRDLDRLESWAERNHMKFNKGKCRVLHLGKNNPKHQYRLGVDLLGSSTAEKDLGVLVDNKLSMSQQCALMAKKANGILGCIKKTMASRSREEYCVQFWAPQFKKERELLETVQQRATKMIKGTGASLV</sequence>
<keyword evidence="3" id="KW-1185">Reference proteome</keyword>
<protein>
    <submittedName>
        <fullName evidence="2">Mitochondrial enolase superfamily member 1</fullName>
    </submittedName>
</protein>
<accession>A0ABC9YJU7</accession>
<dbReference type="InterPro" id="IPR043502">
    <property type="entry name" value="DNA/RNA_pol_sf"/>
</dbReference>
<evidence type="ECO:0000313" key="3">
    <source>
        <dbReference type="Proteomes" id="UP001623348"/>
    </source>
</evidence>